<dbReference type="Gene3D" id="3.30.460.10">
    <property type="entry name" value="Beta Polymerase, domain 2"/>
    <property type="match status" value="2"/>
</dbReference>
<dbReference type="GO" id="GO:0000287">
    <property type="term" value="F:magnesium ion binding"/>
    <property type="evidence" value="ECO:0007669"/>
    <property type="project" value="UniProtKB-UniRule"/>
</dbReference>
<dbReference type="InterPro" id="IPR043519">
    <property type="entry name" value="NT_sf"/>
</dbReference>
<dbReference type="GO" id="GO:0005829">
    <property type="term" value="C:cytosol"/>
    <property type="evidence" value="ECO:0007669"/>
    <property type="project" value="TreeGrafter"/>
</dbReference>
<evidence type="ECO:0000256" key="4">
    <source>
        <dbReference type="ARBA" id="ARBA00022840"/>
    </source>
</evidence>
<evidence type="ECO:0000256" key="2">
    <source>
        <dbReference type="ARBA" id="ARBA00022695"/>
    </source>
</evidence>
<organism evidence="10 11">
    <name type="scientific">Marinomonas piezotolerans</name>
    <dbReference type="NCBI Taxonomy" id="2213058"/>
    <lineage>
        <taxon>Bacteria</taxon>
        <taxon>Pseudomonadati</taxon>
        <taxon>Pseudomonadota</taxon>
        <taxon>Gammaproteobacteria</taxon>
        <taxon>Oceanospirillales</taxon>
        <taxon>Oceanospirillaceae</taxon>
        <taxon>Marinomonas</taxon>
    </lineage>
</organism>
<comment type="cofactor">
    <cofactor evidence="7">
        <name>Mg(2+)</name>
        <dbReference type="ChEBI" id="CHEBI:18420"/>
    </cofactor>
</comment>
<dbReference type="OrthoDB" id="9759366at2"/>
<dbReference type="AlphaFoldDB" id="A0A370UAD2"/>
<dbReference type="HAMAP" id="MF_00802">
    <property type="entry name" value="GlnE"/>
    <property type="match status" value="1"/>
</dbReference>
<dbReference type="Pfam" id="PF08335">
    <property type="entry name" value="GlnD_UR_UTase"/>
    <property type="match status" value="2"/>
</dbReference>
<dbReference type="PANTHER" id="PTHR30621:SF0">
    <property type="entry name" value="BIFUNCTIONAL GLUTAMINE SYNTHETASE ADENYLYLTRANSFERASE_ADENYLYL-REMOVING ENZYME"/>
    <property type="match status" value="1"/>
</dbReference>
<feature type="domain" description="PII-uridylyltransferase/Glutamine-synthetase adenylyltransferase" evidence="9">
    <location>
        <begin position="306"/>
        <end position="444"/>
    </location>
</feature>
<dbReference type="GO" id="GO:0000820">
    <property type="term" value="P:regulation of glutamine family amino acid metabolic process"/>
    <property type="evidence" value="ECO:0007669"/>
    <property type="project" value="UniProtKB-UniRule"/>
</dbReference>
<feature type="domain" description="PII-uridylyltransferase/Glutamine-synthetase adenylyltransferase" evidence="9">
    <location>
        <begin position="837"/>
        <end position="924"/>
    </location>
</feature>
<dbReference type="Pfam" id="PF03710">
    <property type="entry name" value="GlnE"/>
    <property type="match status" value="2"/>
</dbReference>
<keyword evidence="5 7" id="KW-0460">Magnesium</keyword>
<accession>A0A370UAD2</accession>
<keyword evidence="2 7" id="KW-0548">Nucleotidyltransferase</keyword>
<dbReference type="NCBIfam" id="NF008292">
    <property type="entry name" value="PRK11072.1"/>
    <property type="match status" value="1"/>
</dbReference>
<proteinExistence type="inferred from homology"/>
<dbReference type="Gene3D" id="1.20.120.1510">
    <property type="match status" value="1"/>
</dbReference>
<feature type="domain" description="Glutamate-ammonia ligase adenylyltransferase repeated" evidence="8">
    <location>
        <begin position="562"/>
        <end position="815"/>
    </location>
</feature>
<dbReference type="FunFam" id="1.20.120.330:FF:000005">
    <property type="entry name" value="Bifunctional glutamine synthetase adenylyltransferase/adenylyl-removing enzyme"/>
    <property type="match status" value="1"/>
</dbReference>
<evidence type="ECO:0000259" key="9">
    <source>
        <dbReference type="Pfam" id="PF08335"/>
    </source>
</evidence>
<feature type="region of interest" description="Adenylyl transferase" evidence="7">
    <location>
        <begin position="459"/>
        <end position="959"/>
    </location>
</feature>
<keyword evidence="10" id="KW-0436">Ligase</keyword>
<comment type="function">
    <text evidence="7">Involved in the regulation of glutamine synthetase GlnA, a key enzyme in the process to assimilate ammonia. When cellular nitrogen levels are high, the C-terminal adenylyl transferase (AT) inactivates GlnA by covalent transfer of an adenylyl group from ATP to specific tyrosine residue of GlnA, thus reducing its activity. Conversely, when nitrogen levels are low, the N-terminal adenylyl removase (AR) activates GlnA by removing the adenylyl group by phosphorolysis, increasing its activity. The regulatory region of GlnE binds the signal transduction protein PII (GlnB) which indicates the nitrogen status of the cell.</text>
</comment>
<feature type="region of interest" description="Adenylyl removase" evidence="7">
    <location>
        <begin position="1"/>
        <end position="448"/>
    </location>
</feature>
<evidence type="ECO:0000313" key="11">
    <source>
        <dbReference type="Proteomes" id="UP000254326"/>
    </source>
</evidence>
<evidence type="ECO:0000256" key="3">
    <source>
        <dbReference type="ARBA" id="ARBA00022741"/>
    </source>
</evidence>
<feature type="domain" description="Glutamate-ammonia ligase adenylyltransferase repeated" evidence="8">
    <location>
        <begin position="31"/>
        <end position="284"/>
    </location>
</feature>
<protein>
    <recommendedName>
        <fullName evidence="7">Bifunctional glutamine synthetase adenylyltransferase/adenylyl-removing enzyme</fullName>
    </recommendedName>
    <alternativeName>
        <fullName evidence="7">ATP:glutamine synthetase adenylyltransferase</fullName>
    </alternativeName>
    <alternativeName>
        <fullName evidence="7">ATase</fullName>
    </alternativeName>
    <domain>
        <recommendedName>
            <fullName evidence="7">Glutamine synthetase adenylyl-L-tyrosine phosphorylase</fullName>
            <ecNumber evidence="7">2.7.7.89</ecNumber>
        </recommendedName>
        <alternativeName>
            <fullName evidence="7">Adenylyl removase</fullName>
            <shortName evidence="7">AR</shortName>
            <shortName evidence="7">AT-N</shortName>
        </alternativeName>
    </domain>
    <domain>
        <recommendedName>
            <fullName evidence="7">Glutamine synthetase adenylyl transferase</fullName>
            <ecNumber evidence="7">2.7.7.42</ecNumber>
        </recommendedName>
        <alternativeName>
            <fullName evidence="7">Adenylyl transferase</fullName>
            <shortName evidence="7">AT</shortName>
            <shortName evidence="7">AT-C</shortName>
        </alternativeName>
    </domain>
</protein>
<dbReference type="SUPFAM" id="SSF81301">
    <property type="entry name" value="Nucleotidyltransferase"/>
    <property type="match status" value="2"/>
</dbReference>
<dbReference type="SUPFAM" id="SSF81593">
    <property type="entry name" value="Nucleotidyltransferase substrate binding subunit/domain"/>
    <property type="match status" value="2"/>
</dbReference>
<dbReference type="GO" id="GO:0008882">
    <property type="term" value="F:[glutamate-ammonia-ligase] adenylyltransferase activity"/>
    <property type="evidence" value="ECO:0007669"/>
    <property type="project" value="UniProtKB-UniRule"/>
</dbReference>
<dbReference type="Gene3D" id="1.20.120.330">
    <property type="entry name" value="Nucleotidyltransferases domain 2"/>
    <property type="match status" value="2"/>
</dbReference>
<comment type="caution">
    <text evidence="10">The sequence shown here is derived from an EMBL/GenBank/DDBJ whole genome shotgun (WGS) entry which is preliminary data.</text>
</comment>
<dbReference type="GO" id="GO:0047388">
    <property type="term" value="F:[glutamine synthetase]-adenylyl-L-tyrosine phosphorylase activity"/>
    <property type="evidence" value="ECO:0007669"/>
    <property type="project" value="UniProtKB-EC"/>
</dbReference>
<dbReference type="EMBL" id="QKRA01000003">
    <property type="protein sequence ID" value="RDL44756.1"/>
    <property type="molecule type" value="Genomic_DNA"/>
</dbReference>
<dbReference type="InterPro" id="IPR005190">
    <property type="entry name" value="GlnE_rpt_dom"/>
</dbReference>
<evidence type="ECO:0000256" key="6">
    <source>
        <dbReference type="ARBA" id="ARBA00023268"/>
    </source>
</evidence>
<dbReference type="InterPro" id="IPR023057">
    <property type="entry name" value="GlnE"/>
</dbReference>
<keyword evidence="3 7" id="KW-0547">Nucleotide-binding</keyword>
<dbReference type="Proteomes" id="UP000254326">
    <property type="component" value="Unassembled WGS sequence"/>
</dbReference>
<evidence type="ECO:0000259" key="8">
    <source>
        <dbReference type="Pfam" id="PF03710"/>
    </source>
</evidence>
<sequence>MLNNKRQAIVDSIERRYGLEISTDVIDHAERVWLLSEYVHKQLTRYPHWLENLFVDPSTWGRPSIEQFVAGEKYWGTSAELDLQTELPDWDEATLMQQLRRYRHWWMVRLIAADIEQSLTLEKLTALLSQLADAVVNISQIWSMRQYQSLYGQALDNKGHAQKLIVIGMGKLGGYELNLSSDIDLIFAFREHGETQGGRKSLSHQEYFTKIGQKLIQHLDQVTADGFVFRVDMRLRPFGQSGALVMSMDSLENYYQDQGRDWERYAMIKARVMAGDQQDVEEFEALRRPFVYRKYLDFGAISALRDLKAMIAKEVRRKGIEHNIKLGEGGIREVEFIVQALQILHGGRDQALQSAALFKVLPALADHEYLPDQEVNELLAAYRYLRRVEHALQGAADEQTQLLPETESERERLAYHVGEPDWNTLYDTLWQHRCNVHAYFQDLIDDGADERSCDTRQQEAWRVVLKHPDDLAGIDEAISGVVWNDQSTVSETLSKFLSSRSVVYMQPIGQERLAVFLATLISHLEEESKPDLVLERIVPIMEAVIRRTAYLVLLSENQSAIGHLIRLCRESVWFSESISNSPALLDELLDANTLFSPPSKQMMEEELRQTLMRLPEDDEEAHMDAMRRFKRSITLRVAACDITGVLPLMKVSDHLTWLAEVLLEQVLQQSWKYLTNRHGFPMTDSEPVMTPDLVVVGYGKSGGFELGYDSDLDLVFIHNAQPNRMTNGERGIDSLVFYTRLGQRMIHMLTSFTAAGRLYEVDMRLRPSGNSGLLVASLDAFRDYQQQEAWPWEHQALCRARALAGSDTLKTQFEETRKDILSRPRDRAELKQEVIKMREKMRAHLDTGGEEKGFDLKQGAGGIIDIEFLVQYQVLAWSHQHPELTKYSDNIRQLEVAVECGLLTSAWAEKLIDAYTFYRATVHRQTLQRLGRLVPVETLEQNQTLISEYWDAFVQQENN</sequence>
<keyword evidence="1 7" id="KW-0808">Transferase</keyword>
<name>A0A370UAD2_9GAMM</name>
<comment type="catalytic activity">
    <reaction evidence="7">
        <text>[glutamine synthetase]-O(4)-(5'-adenylyl)-L-tyrosine + phosphate = [glutamine synthetase]-L-tyrosine + ADP</text>
        <dbReference type="Rhea" id="RHEA:43716"/>
        <dbReference type="Rhea" id="RHEA-COMP:10660"/>
        <dbReference type="Rhea" id="RHEA-COMP:10661"/>
        <dbReference type="ChEBI" id="CHEBI:43474"/>
        <dbReference type="ChEBI" id="CHEBI:46858"/>
        <dbReference type="ChEBI" id="CHEBI:83624"/>
        <dbReference type="ChEBI" id="CHEBI:456216"/>
        <dbReference type="EC" id="2.7.7.89"/>
    </reaction>
</comment>
<gene>
    <name evidence="7" type="primary">glnE</name>
    <name evidence="10" type="ORF">DN730_07675</name>
</gene>
<dbReference type="PANTHER" id="PTHR30621">
    <property type="entry name" value="GLUTAMINE SYNTHETASE ADENYLYLTRANSFERASE"/>
    <property type="match status" value="1"/>
</dbReference>
<dbReference type="EC" id="2.7.7.89" evidence="7"/>
<dbReference type="FunFam" id="3.30.460.10:FF:000009">
    <property type="entry name" value="Bifunctional glutamine synthetase adenylyltransferase/adenylyl-removing enzyme"/>
    <property type="match status" value="2"/>
</dbReference>
<dbReference type="CDD" id="cd05401">
    <property type="entry name" value="NT_GlnE_GlnD_like"/>
    <property type="match status" value="2"/>
</dbReference>
<evidence type="ECO:0000313" key="10">
    <source>
        <dbReference type="EMBL" id="RDL44756.1"/>
    </source>
</evidence>
<keyword evidence="11" id="KW-1185">Reference proteome</keyword>
<evidence type="ECO:0000256" key="1">
    <source>
        <dbReference type="ARBA" id="ARBA00022679"/>
    </source>
</evidence>
<keyword evidence="4 7" id="KW-0067">ATP-binding</keyword>
<dbReference type="InterPro" id="IPR013546">
    <property type="entry name" value="PII_UdlTrfase/GS_AdlTrfase"/>
</dbReference>
<dbReference type="EC" id="2.7.7.42" evidence="7"/>
<comment type="catalytic activity">
    <reaction evidence="7">
        <text>[glutamine synthetase]-L-tyrosine + ATP = [glutamine synthetase]-O(4)-(5'-adenylyl)-L-tyrosine + diphosphate</text>
        <dbReference type="Rhea" id="RHEA:18589"/>
        <dbReference type="Rhea" id="RHEA-COMP:10660"/>
        <dbReference type="Rhea" id="RHEA-COMP:10661"/>
        <dbReference type="ChEBI" id="CHEBI:30616"/>
        <dbReference type="ChEBI" id="CHEBI:33019"/>
        <dbReference type="ChEBI" id="CHEBI:46858"/>
        <dbReference type="ChEBI" id="CHEBI:83624"/>
        <dbReference type="EC" id="2.7.7.42"/>
    </reaction>
</comment>
<keyword evidence="6 7" id="KW-0511">Multifunctional enzyme</keyword>
<dbReference type="GO" id="GO:0016874">
    <property type="term" value="F:ligase activity"/>
    <property type="evidence" value="ECO:0007669"/>
    <property type="project" value="UniProtKB-KW"/>
</dbReference>
<evidence type="ECO:0000256" key="7">
    <source>
        <dbReference type="HAMAP-Rule" id="MF_00802"/>
    </source>
</evidence>
<reference evidence="10 11" key="1">
    <citation type="submission" date="2018-06" db="EMBL/GenBank/DDBJ databases">
        <title>Marinomonas sp. YLB-05 draft genome sequence.</title>
        <authorList>
            <person name="Yu L."/>
            <person name="Tang X."/>
        </authorList>
    </citation>
    <scope>NUCLEOTIDE SEQUENCE [LARGE SCALE GENOMIC DNA]</scope>
    <source>
        <strain evidence="10 11">YLB-05</strain>
    </source>
</reference>
<comment type="similarity">
    <text evidence="7">Belongs to the GlnE family.</text>
</comment>
<dbReference type="GO" id="GO:0005524">
    <property type="term" value="F:ATP binding"/>
    <property type="evidence" value="ECO:0007669"/>
    <property type="project" value="UniProtKB-UniRule"/>
</dbReference>
<evidence type="ECO:0000256" key="5">
    <source>
        <dbReference type="ARBA" id="ARBA00022842"/>
    </source>
</evidence>